<dbReference type="GO" id="GO:0005524">
    <property type="term" value="F:ATP binding"/>
    <property type="evidence" value="ECO:0007669"/>
    <property type="project" value="UniProtKB-KW"/>
</dbReference>
<dbReference type="InterPro" id="IPR036097">
    <property type="entry name" value="HisK_dim/P_sf"/>
</dbReference>
<comment type="catalytic activity">
    <reaction evidence="1">
        <text>ATP + protein L-histidine = ADP + protein N-phospho-L-histidine.</text>
        <dbReference type="EC" id="2.7.13.3"/>
    </reaction>
</comment>
<dbReference type="Gene3D" id="1.10.287.130">
    <property type="match status" value="1"/>
</dbReference>
<feature type="transmembrane region" description="Helical" evidence="14">
    <location>
        <begin position="14"/>
        <end position="38"/>
    </location>
</feature>
<dbReference type="PANTHER" id="PTHR45528:SF1">
    <property type="entry name" value="SENSOR HISTIDINE KINASE CPXA"/>
    <property type="match status" value="1"/>
</dbReference>
<dbReference type="InterPro" id="IPR003660">
    <property type="entry name" value="HAMP_dom"/>
</dbReference>
<keyword evidence="7 14" id="KW-0812">Transmembrane</keyword>
<keyword evidence="8" id="KW-0547">Nucleotide-binding</keyword>
<keyword evidence="9 17" id="KW-0418">Kinase</keyword>
<dbReference type="InterPro" id="IPR036890">
    <property type="entry name" value="HATPase_C_sf"/>
</dbReference>
<dbReference type="SMART" id="SM00304">
    <property type="entry name" value="HAMP"/>
    <property type="match status" value="1"/>
</dbReference>
<evidence type="ECO:0000256" key="2">
    <source>
        <dbReference type="ARBA" id="ARBA00004651"/>
    </source>
</evidence>
<dbReference type="InterPro" id="IPR003594">
    <property type="entry name" value="HATPase_dom"/>
</dbReference>
<keyword evidence="6" id="KW-0808">Transferase</keyword>
<evidence type="ECO:0000256" key="7">
    <source>
        <dbReference type="ARBA" id="ARBA00022692"/>
    </source>
</evidence>
<dbReference type="SUPFAM" id="SSF55874">
    <property type="entry name" value="ATPase domain of HSP90 chaperone/DNA topoisomerase II/histidine kinase"/>
    <property type="match status" value="1"/>
</dbReference>
<dbReference type="SMART" id="SM00387">
    <property type="entry name" value="HATPase_c"/>
    <property type="match status" value="1"/>
</dbReference>
<feature type="domain" description="HAMP" evidence="16">
    <location>
        <begin position="126"/>
        <end position="178"/>
    </location>
</feature>
<evidence type="ECO:0000256" key="8">
    <source>
        <dbReference type="ARBA" id="ARBA00022741"/>
    </source>
</evidence>
<dbReference type="Gene3D" id="3.30.565.10">
    <property type="entry name" value="Histidine kinase-like ATPase, C-terminal domain"/>
    <property type="match status" value="1"/>
</dbReference>
<keyword evidence="10" id="KW-0067">ATP-binding</keyword>
<feature type="domain" description="Histidine kinase" evidence="15">
    <location>
        <begin position="193"/>
        <end position="409"/>
    </location>
</feature>
<evidence type="ECO:0000256" key="12">
    <source>
        <dbReference type="ARBA" id="ARBA00023012"/>
    </source>
</evidence>
<evidence type="ECO:0000256" key="3">
    <source>
        <dbReference type="ARBA" id="ARBA00012438"/>
    </source>
</evidence>
<evidence type="ECO:0000256" key="9">
    <source>
        <dbReference type="ARBA" id="ARBA00022777"/>
    </source>
</evidence>
<dbReference type="PROSITE" id="PS50885">
    <property type="entry name" value="HAMP"/>
    <property type="match status" value="1"/>
</dbReference>
<dbReference type="InterPro" id="IPR003661">
    <property type="entry name" value="HisK_dim/P_dom"/>
</dbReference>
<evidence type="ECO:0000256" key="1">
    <source>
        <dbReference type="ARBA" id="ARBA00000085"/>
    </source>
</evidence>
<dbReference type="Gene3D" id="6.10.340.10">
    <property type="match status" value="1"/>
</dbReference>
<dbReference type="PROSITE" id="PS50109">
    <property type="entry name" value="HIS_KIN"/>
    <property type="match status" value="1"/>
</dbReference>
<feature type="transmembrane region" description="Helical" evidence="14">
    <location>
        <begin position="104"/>
        <end position="123"/>
    </location>
</feature>
<proteinExistence type="predicted"/>
<dbReference type="GO" id="GO:0005886">
    <property type="term" value="C:plasma membrane"/>
    <property type="evidence" value="ECO:0007669"/>
    <property type="project" value="UniProtKB-SubCell"/>
</dbReference>
<dbReference type="Pfam" id="PF02518">
    <property type="entry name" value="HATPase_c"/>
    <property type="match status" value="1"/>
</dbReference>
<dbReference type="SUPFAM" id="SSF158472">
    <property type="entry name" value="HAMP domain-like"/>
    <property type="match status" value="1"/>
</dbReference>
<dbReference type="SUPFAM" id="SSF47384">
    <property type="entry name" value="Homodimeric domain of signal transducing histidine kinase"/>
    <property type="match status" value="1"/>
</dbReference>
<comment type="caution">
    <text evidence="17">The sequence shown here is derived from an EMBL/GenBank/DDBJ whole genome shotgun (WGS) entry which is preliminary data.</text>
</comment>
<dbReference type="AlphaFoldDB" id="A0A3D2XB83"/>
<evidence type="ECO:0000313" key="17">
    <source>
        <dbReference type="EMBL" id="HCL04392.1"/>
    </source>
</evidence>
<dbReference type="InterPro" id="IPR004358">
    <property type="entry name" value="Sig_transdc_His_kin-like_C"/>
</dbReference>
<evidence type="ECO:0000256" key="14">
    <source>
        <dbReference type="SAM" id="Phobius"/>
    </source>
</evidence>
<dbReference type="CDD" id="cd00075">
    <property type="entry name" value="HATPase"/>
    <property type="match status" value="1"/>
</dbReference>
<keyword evidence="4" id="KW-1003">Cell membrane</keyword>
<dbReference type="InterPro" id="IPR005467">
    <property type="entry name" value="His_kinase_dom"/>
</dbReference>
<dbReference type="Pfam" id="PF00512">
    <property type="entry name" value="HisKA"/>
    <property type="match status" value="1"/>
</dbReference>
<accession>A0A3D2XB83</accession>
<evidence type="ECO:0000256" key="13">
    <source>
        <dbReference type="ARBA" id="ARBA00023136"/>
    </source>
</evidence>
<dbReference type="Pfam" id="PF00672">
    <property type="entry name" value="HAMP"/>
    <property type="match status" value="1"/>
</dbReference>
<keyword evidence="11 14" id="KW-1133">Transmembrane helix</keyword>
<comment type="subcellular location">
    <subcellularLocation>
        <location evidence="2">Cell membrane</location>
        <topology evidence="2">Multi-pass membrane protein</topology>
    </subcellularLocation>
</comment>
<dbReference type="Proteomes" id="UP000262969">
    <property type="component" value="Unassembled WGS sequence"/>
</dbReference>
<evidence type="ECO:0000256" key="4">
    <source>
        <dbReference type="ARBA" id="ARBA00022475"/>
    </source>
</evidence>
<reference evidence="17 18" key="1">
    <citation type="journal article" date="2018" name="Nat. Biotechnol.">
        <title>A standardized bacterial taxonomy based on genome phylogeny substantially revises the tree of life.</title>
        <authorList>
            <person name="Parks D.H."/>
            <person name="Chuvochina M."/>
            <person name="Waite D.W."/>
            <person name="Rinke C."/>
            <person name="Skarshewski A."/>
            <person name="Chaumeil P.A."/>
            <person name="Hugenholtz P."/>
        </authorList>
    </citation>
    <scope>NUCLEOTIDE SEQUENCE [LARGE SCALE GENOMIC DNA]</scope>
    <source>
        <strain evidence="17">UBA11728</strain>
    </source>
</reference>
<dbReference type="CDD" id="cd00082">
    <property type="entry name" value="HisKA"/>
    <property type="match status" value="1"/>
</dbReference>
<evidence type="ECO:0000256" key="11">
    <source>
        <dbReference type="ARBA" id="ARBA00022989"/>
    </source>
</evidence>
<organism evidence="17 18">
    <name type="scientific">Lachnoclostridium phytofermentans</name>
    <dbReference type="NCBI Taxonomy" id="66219"/>
    <lineage>
        <taxon>Bacteria</taxon>
        <taxon>Bacillati</taxon>
        <taxon>Bacillota</taxon>
        <taxon>Clostridia</taxon>
        <taxon>Lachnospirales</taxon>
        <taxon>Lachnospiraceae</taxon>
    </lineage>
</organism>
<sequence>MEEKFIHSFRYRNLWYSILSAILALLTVLFFLGVVNFISYTLLSNQEVKQTLETSASDYITQNSNSINNSVKEDIYRESMNSKNVQSDAKPLKSSQSNDKYDPVIIFIALFIGFASFITYFLIFTKRMSSYLKEISKGIDELSIGNFDVRIPLRNDDEFTRIAQNLNRMAVEIKAIMEEERSTENKKNELITNVAHDLRTPLTSIIGYLDLVSKKDLPAEIKDKYIGIAFNKSIRLEKLIEDLFSYTKFEFGEVKFNKVEVDIVKMLYQLLDEFYPSFKENGLEYSFDVTVPSAIVGADGDYLARAFANLIGNAIKYGADGKNVNLRLDVKDKEVIVTITNYGEVIPKKDIAHIFEKFYRVEYSRNEEHGGTGLGLAIARNIFELHGGQVTARSGLNGTVFEVVLPIGI</sequence>
<keyword evidence="13 14" id="KW-0472">Membrane</keyword>
<evidence type="ECO:0000256" key="5">
    <source>
        <dbReference type="ARBA" id="ARBA00022553"/>
    </source>
</evidence>
<dbReference type="PRINTS" id="PR00344">
    <property type="entry name" value="BCTRLSENSOR"/>
</dbReference>
<evidence type="ECO:0000259" key="15">
    <source>
        <dbReference type="PROSITE" id="PS50109"/>
    </source>
</evidence>
<evidence type="ECO:0000313" key="18">
    <source>
        <dbReference type="Proteomes" id="UP000262969"/>
    </source>
</evidence>
<dbReference type="PANTHER" id="PTHR45528">
    <property type="entry name" value="SENSOR HISTIDINE KINASE CPXA"/>
    <property type="match status" value="1"/>
</dbReference>
<name>A0A3D2XB83_9FIRM</name>
<dbReference type="InterPro" id="IPR050398">
    <property type="entry name" value="HssS/ArlS-like"/>
</dbReference>
<evidence type="ECO:0000259" key="16">
    <source>
        <dbReference type="PROSITE" id="PS50885"/>
    </source>
</evidence>
<evidence type="ECO:0000256" key="10">
    <source>
        <dbReference type="ARBA" id="ARBA00022840"/>
    </source>
</evidence>
<dbReference type="FunFam" id="3.30.565.10:FF:000013">
    <property type="entry name" value="Two-component sensor histidine kinase"/>
    <property type="match status" value="1"/>
</dbReference>
<keyword evidence="5" id="KW-0597">Phosphoprotein</keyword>
<dbReference type="EMBL" id="DPVV01000612">
    <property type="protein sequence ID" value="HCL04392.1"/>
    <property type="molecule type" value="Genomic_DNA"/>
</dbReference>
<dbReference type="CDD" id="cd06225">
    <property type="entry name" value="HAMP"/>
    <property type="match status" value="1"/>
</dbReference>
<gene>
    <name evidence="17" type="ORF">DHW61_18620</name>
</gene>
<dbReference type="SMART" id="SM00388">
    <property type="entry name" value="HisKA"/>
    <property type="match status" value="1"/>
</dbReference>
<keyword evidence="12" id="KW-0902">Two-component regulatory system</keyword>
<evidence type="ECO:0000256" key="6">
    <source>
        <dbReference type="ARBA" id="ARBA00022679"/>
    </source>
</evidence>
<protein>
    <recommendedName>
        <fullName evidence="3">histidine kinase</fullName>
        <ecNumber evidence="3">2.7.13.3</ecNumber>
    </recommendedName>
</protein>
<dbReference type="GO" id="GO:0000155">
    <property type="term" value="F:phosphorelay sensor kinase activity"/>
    <property type="evidence" value="ECO:0007669"/>
    <property type="project" value="InterPro"/>
</dbReference>
<dbReference type="EC" id="2.7.13.3" evidence="3"/>